<sequence>MKTNMWPTSDKSKLSRLLRSIKKLRRTTKVFDSSSTTGSSYHYAEKKIATTNPPSTPRSSRFFKNQLNQNINFNNNNHVNRRQQIQRRFSRQRNRYHNPSSVAVPVNRHVLYSLPSLNDLEVFYYGYPKHNLIIEAATVVLRIENGDWVTDEERVMIRAKLGAAICRVFPPGTPEYLSWQALLDLWKRIPDSRFYVVHY</sequence>
<proteinExistence type="predicted"/>
<reference evidence="1" key="1">
    <citation type="submission" date="2021-06" db="EMBL/GenBank/DDBJ databases">
        <authorList>
            <person name="Kallberg Y."/>
            <person name="Tangrot J."/>
            <person name="Rosling A."/>
        </authorList>
    </citation>
    <scope>NUCLEOTIDE SEQUENCE</scope>
    <source>
        <strain evidence="1">FL130A</strain>
    </source>
</reference>
<dbReference type="Proteomes" id="UP000789508">
    <property type="component" value="Unassembled WGS sequence"/>
</dbReference>
<name>A0A9N8W4D5_9GLOM</name>
<gene>
    <name evidence="1" type="ORF">ALEPTO_LOCUS2042</name>
</gene>
<evidence type="ECO:0000313" key="1">
    <source>
        <dbReference type="EMBL" id="CAG8471665.1"/>
    </source>
</evidence>
<organism evidence="1 2">
    <name type="scientific">Ambispora leptoticha</name>
    <dbReference type="NCBI Taxonomy" id="144679"/>
    <lineage>
        <taxon>Eukaryota</taxon>
        <taxon>Fungi</taxon>
        <taxon>Fungi incertae sedis</taxon>
        <taxon>Mucoromycota</taxon>
        <taxon>Glomeromycotina</taxon>
        <taxon>Glomeromycetes</taxon>
        <taxon>Archaeosporales</taxon>
        <taxon>Ambisporaceae</taxon>
        <taxon>Ambispora</taxon>
    </lineage>
</organism>
<accession>A0A9N8W4D5</accession>
<dbReference type="OrthoDB" id="2440011at2759"/>
<dbReference type="AlphaFoldDB" id="A0A9N8W4D5"/>
<dbReference type="EMBL" id="CAJVPS010000268">
    <property type="protein sequence ID" value="CAG8471665.1"/>
    <property type="molecule type" value="Genomic_DNA"/>
</dbReference>
<protein>
    <submittedName>
        <fullName evidence="1">133_t:CDS:1</fullName>
    </submittedName>
</protein>
<keyword evidence="2" id="KW-1185">Reference proteome</keyword>
<evidence type="ECO:0000313" key="2">
    <source>
        <dbReference type="Proteomes" id="UP000789508"/>
    </source>
</evidence>
<comment type="caution">
    <text evidence="1">The sequence shown here is derived from an EMBL/GenBank/DDBJ whole genome shotgun (WGS) entry which is preliminary data.</text>
</comment>